<protein>
    <submittedName>
        <fullName evidence="4">FAR1-related sequence 5-like protein</fullName>
    </submittedName>
</protein>
<evidence type="ECO:0000313" key="5">
    <source>
        <dbReference type="Proteomes" id="UP001151760"/>
    </source>
</evidence>
<comment type="caution">
    <text evidence="4">The sequence shown here is derived from an EMBL/GenBank/DDBJ whole genome shotgun (WGS) entry which is preliminary data.</text>
</comment>
<dbReference type="InterPro" id="IPR004330">
    <property type="entry name" value="FAR1_DNA_bnd_dom"/>
</dbReference>
<feature type="domain" description="FAR1" evidence="2">
    <location>
        <begin position="33"/>
        <end position="138"/>
    </location>
</feature>
<reference evidence="4" key="2">
    <citation type="submission" date="2022-01" db="EMBL/GenBank/DDBJ databases">
        <authorList>
            <person name="Yamashiro T."/>
            <person name="Shiraishi A."/>
            <person name="Satake H."/>
            <person name="Nakayama K."/>
        </authorList>
    </citation>
    <scope>NUCLEOTIDE SEQUENCE</scope>
</reference>
<organism evidence="4 5">
    <name type="scientific">Tanacetum coccineum</name>
    <dbReference type="NCBI Taxonomy" id="301880"/>
    <lineage>
        <taxon>Eukaryota</taxon>
        <taxon>Viridiplantae</taxon>
        <taxon>Streptophyta</taxon>
        <taxon>Embryophyta</taxon>
        <taxon>Tracheophyta</taxon>
        <taxon>Spermatophyta</taxon>
        <taxon>Magnoliopsida</taxon>
        <taxon>eudicotyledons</taxon>
        <taxon>Gunneridae</taxon>
        <taxon>Pentapetalae</taxon>
        <taxon>asterids</taxon>
        <taxon>campanulids</taxon>
        <taxon>Asterales</taxon>
        <taxon>Asteraceae</taxon>
        <taxon>Asteroideae</taxon>
        <taxon>Anthemideae</taxon>
        <taxon>Anthemidinae</taxon>
        <taxon>Tanacetum</taxon>
    </lineage>
</organism>
<evidence type="ECO:0000256" key="1">
    <source>
        <dbReference type="SAM" id="MobiDB-lite"/>
    </source>
</evidence>
<proteinExistence type="predicted"/>
<dbReference type="InterPro" id="IPR018289">
    <property type="entry name" value="MULE_transposase_dom"/>
</dbReference>
<feature type="region of interest" description="Disordered" evidence="1">
    <location>
        <begin position="73"/>
        <end position="103"/>
    </location>
</feature>
<dbReference type="PANTHER" id="PTHR47718:SF17">
    <property type="entry name" value="PROTEIN FAR1-RELATED SEQUENCE 5-LIKE"/>
    <property type="match status" value="1"/>
</dbReference>
<feature type="domain" description="MULE transposase" evidence="3">
    <location>
        <begin position="236"/>
        <end position="308"/>
    </location>
</feature>
<keyword evidence="5" id="KW-1185">Reference proteome</keyword>
<feature type="compositionally biased region" description="Basic and acidic residues" evidence="1">
    <location>
        <begin position="73"/>
        <end position="97"/>
    </location>
</feature>
<sequence length="554" mass="64925">MDAYTTPEKHVDESIKPILFTKFKSIDAAYESYKEYNRKSGFEVRKSTQEKNWHEVSHKCIVCSKEVFLPEKKQDEDQQGDKHEGEKKQGENGDDNKKQKRNRPSSCCECEAKICHRLTRDKKYKLYGFEEKHNHSLVHPDDRHYLKSLWKLNYSDKTLLVKISNQNIGLVVAYNILTEIHGGFNKVGALPQDAKIFKRDILACIGDSDANMIVKMLTRKKECVSEFSFEYRLADEKYGMKFVPFTGFNNHQRSVNLGAALLHTEATDSFKWMLEKFKEVFLRELKVVLTDQDPAMKVAIETIFVGTSISRSGFKKKISRIIWTDRLDPEEFNDKWISIVNEFHLEDNKWLSDMFNLREKWIPAYFRDMPLSRLMRTTSCFESENHMFRRLLNSDLSFVEFFSHFETAVQTQRKVFMDVVQKEMIAAVHACFFIGVVHLDESRKYTILDTDVKVNCFPKQYIQRRWTIDCVPMKSSDTSTIRHGLGEVQEQSGALIQDIYYTVDAIINRLLCDNTKLAAYKMVQKELLEIPDAEMENQPVMGNKEFIHAYRQRR</sequence>
<dbReference type="EMBL" id="BQNB010014954">
    <property type="protein sequence ID" value="GJT34340.1"/>
    <property type="molecule type" value="Genomic_DNA"/>
</dbReference>
<dbReference type="PANTHER" id="PTHR47718">
    <property type="entry name" value="OS01G0519700 PROTEIN"/>
    <property type="match status" value="1"/>
</dbReference>
<name>A0ABQ5D4W0_9ASTR</name>
<reference evidence="4" key="1">
    <citation type="journal article" date="2022" name="Int. J. Mol. Sci.">
        <title>Draft Genome of Tanacetum Coccineum: Genomic Comparison of Closely Related Tanacetum-Family Plants.</title>
        <authorList>
            <person name="Yamashiro T."/>
            <person name="Shiraishi A."/>
            <person name="Nakayama K."/>
            <person name="Satake H."/>
        </authorList>
    </citation>
    <scope>NUCLEOTIDE SEQUENCE</scope>
</reference>
<evidence type="ECO:0000259" key="2">
    <source>
        <dbReference type="Pfam" id="PF03101"/>
    </source>
</evidence>
<accession>A0ABQ5D4W0</accession>
<dbReference type="Pfam" id="PF10551">
    <property type="entry name" value="MULE"/>
    <property type="match status" value="1"/>
</dbReference>
<evidence type="ECO:0000259" key="3">
    <source>
        <dbReference type="Pfam" id="PF10551"/>
    </source>
</evidence>
<gene>
    <name evidence="4" type="ORF">Tco_0924759</name>
</gene>
<dbReference type="Pfam" id="PF03101">
    <property type="entry name" value="FAR1"/>
    <property type="match status" value="1"/>
</dbReference>
<evidence type="ECO:0000313" key="4">
    <source>
        <dbReference type="EMBL" id="GJT34340.1"/>
    </source>
</evidence>
<dbReference type="Proteomes" id="UP001151760">
    <property type="component" value="Unassembled WGS sequence"/>
</dbReference>